<dbReference type="Proteomes" id="UP000030108">
    <property type="component" value="Unassembled WGS sequence"/>
</dbReference>
<protein>
    <submittedName>
        <fullName evidence="5">Aspartic protease</fullName>
    </submittedName>
</protein>
<dbReference type="Gene3D" id="2.40.70.10">
    <property type="entry name" value="Acid Proteases"/>
    <property type="match status" value="2"/>
</dbReference>
<dbReference type="GO" id="GO:0004190">
    <property type="term" value="F:aspartic-type endopeptidase activity"/>
    <property type="evidence" value="ECO:0007669"/>
    <property type="project" value="UniProtKB-KW"/>
</dbReference>
<evidence type="ECO:0000313" key="6">
    <source>
        <dbReference type="Proteomes" id="UP000030108"/>
    </source>
</evidence>
<feature type="domain" description="Peptidase A1" evidence="4">
    <location>
        <begin position="70"/>
        <end position="307"/>
    </location>
</feature>
<evidence type="ECO:0000256" key="1">
    <source>
        <dbReference type="ARBA" id="ARBA00007447"/>
    </source>
</evidence>
<reference evidence="6" key="1">
    <citation type="journal article" date="2014" name="Genome Announc.">
        <title>Draft genome sequence of the plant-pathogenic soil fungus Rhizoctonia solani anastomosis group 3 strain Rhs1AP.</title>
        <authorList>
            <person name="Cubeta M.A."/>
            <person name="Thomas E."/>
            <person name="Dean R.A."/>
            <person name="Jabaji S."/>
            <person name="Neate S.M."/>
            <person name="Tavantzis S."/>
            <person name="Toda T."/>
            <person name="Vilgalys R."/>
            <person name="Bharathan N."/>
            <person name="Fedorova-Abrams N."/>
            <person name="Pakala S.B."/>
            <person name="Pakala S.M."/>
            <person name="Zafar N."/>
            <person name="Joardar V."/>
            <person name="Losada L."/>
            <person name="Nierman W.C."/>
        </authorList>
    </citation>
    <scope>NUCLEOTIDE SEQUENCE [LARGE SCALE GENOMIC DNA]</scope>
    <source>
        <strain evidence="6">AG-3</strain>
    </source>
</reference>
<dbReference type="InterPro" id="IPR001969">
    <property type="entry name" value="Aspartic_peptidase_AS"/>
</dbReference>
<dbReference type="PRINTS" id="PR00792">
    <property type="entry name" value="PEPSIN"/>
</dbReference>
<keyword evidence="3 5" id="KW-0645">Protease</keyword>
<dbReference type="CDD" id="cd05471">
    <property type="entry name" value="pepsin_like"/>
    <property type="match status" value="1"/>
</dbReference>
<comment type="similarity">
    <text evidence="1 3">Belongs to the peptidase A1 family.</text>
</comment>
<dbReference type="PANTHER" id="PTHR47966">
    <property type="entry name" value="BETA-SITE APP-CLEAVING ENZYME, ISOFORM A-RELATED"/>
    <property type="match status" value="1"/>
</dbReference>
<dbReference type="InterPro" id="IPR034164">
    <property type="entry name" value="Pepsin-like_dom"/>
</dbReference>
<proteinExistence type="inferred from homology"/>
<dbReference type="PROSITE" id="PS00141">
    <property type="entry name" value="ASP_PROTEASE"/>
    <property type="match status" value="1"/>
</dbReference>
<dbReference type="SUPFAM" id="SSF50630">
    <property type="entry name" value="Acid proteases"/>
    <property type="match status" value="1"/>
</dbReference>
<dbReference type="PROSITE" id="PS51767">
    <property type="entry name" value="PEPTIDASE_A1"/>
    <property type="match status" value="1"/>
</dbReference>
<dbReference type="InterPro" id="IPR021109">
    <property type="entry name" value="Peptidase_aspartic_dom_sf"/>
</dbReference>
<evidence type="ECO:0000313" key="5">
    <source>
        <dbReference type="EMBL" id="EUC54725.1"/>
    </source>
</evidence>
<keyword evidence="2 3" id="KW-0064">Aspartyl protease</keyword>
<organism evidence="5 6">
    <name type="scientific">Rhizoctonia solani AG-3 Rhs1AP</name>
    <dbReference type="NCBI Taxonomy" id="1086054"/>
    <lineage>
        <taxon>Eukaryota</taxon>
        <taxon>Fungi</taxon>
        <taxon>Dikarya</taxon>
        <taxon>Basidiomycota</taxon>
        <taxon>Agaricomycotina</taxon>
        <taxon>Agaricomycetes</taxon>
        <taxon>Cantharellales</taxon>
        <taxon>Ceratobasidiaceae</taxon>
        <taxon>Rhizoctonia</taxon>
    </lineage>
</organism>
<dbReference type="InterPro" id="IPR033121">
    <property type="entry name" value="PEPTIDASE_A1"/>
</dbReference>
<dbReference type="Pfam" id="PF00026">
    <property type="entry name" value="Asp"/>
    <property type="match status" value="1"/>
</dbReference>
<keyword evidence="3" id="KW-0378">Hydrolase</keyword>
<evidence type="ECO:0000259" key="4">
    <source>
        <dbReference type="PROSITE" id="PS51767"/>
    </source>
</evidence>
<gene>
    <name evidence="5" type="ORF">RSOL_068800</name>
</gene>
<feature type="non-terminal residue" evidence="5">
    <location>
        <position position="307"/>
    </location>
</feature>
<evidence type="ECO:0000256" key="2">
    <source>
        <dbReference type="ARBA" id="ARBA00022750"/>
    </source>
</evidence>
<dbReference type="InterPro" id="IPR001461">
    <property type="entry name" value="Aspartic_peptidase_A1"/>
</dbReference>
<dbReference type="AlphaFoldDB" id="X8IY77"/>
<dbReference type="EMBL" id="JATN01000322">
    <property type="protein sequence ID" value="EUC54725.1"/>
    <property type="molecule type" value="Genomic_DNA"/>
</dbReference>
<dbReference type="PANTHER" id="PTHR47966:SF51">
    <property type="entry name" value="BETA-SITE APP-CLEAVING ENZYME, ISOFORM A-RELATED"/>
    <property type="match status" value="1"/>
</dbReference>
<dbReference type="OrthoDB" id="660550at2759"/>
<accession>X8IY77</accession>
<sequence>MLTIILFTVSSQVHAHVKIESYHIFAKFKPLDQGSTTVDRDRARFQSLIMSKGQEKRAESVGLKNMTFGYTINVGLGSPPTSYNLVVDTGSSYTWIGSEKYAETSTSIKQGDKRFKSRYASGWVTGAHYKDLLTLSPSLNIPNMEFGVASSIENIDADIDGILLRMSPSSVVKRDNNFEDRSKGDINGRLTFGESDPTSYTGELNWVGIEKQENSEYSQHWSFKQSIKEEYELTPSAQLWPRALSYLISGHPDAHYSVIRSLEDLAVETRTGFVLGHVFMQRFYTAYDASNSKIGFAYTPSTYLTVD</sequence>
<name>X8IY77_9AGAM</name>
<dbReference type="GO" id="GO:0006508">
    <property type="term" value="P:proteolysis"/>
    <property type="evidence" value="ECO:0007669"/>
    <property type="project" value="UniProtKB-KW"/>
</dbReference>
<evidence type="ECO:0000256" key="3">
    <source>
        <dbReference type="RuleBase" id="RU000454"/>
    </source>
</evidence>
<comment type="caution">
    <text evidence="5">The sequence shown here is derived from an EMBL/GenBank/DDBJ whole genome shotgun (WGS) entry which is preliminary data.</text>
</comment>